<dbReference type="AlphaFoldDB" id="A0A918AZQ9"/>
<evidence type="ECO:0000256" key="1">
    <source>
        <dbReference type="ARBA" id="ARBA00023125"/>
    </source>
</evidence>
<reference evidence="3" key="1">
    <citation type="journal article" date="2014" name="Int. J. Syst. Evol. Microbiol.">
        <title>Complete genome sequence of Corynebacterium casei LMG S-19264T (=DSM 44701T), isolated from a smear-ripened cheese.</title>
        <authorList>
            <consortium name="US DOE Joint Genome Institute (JGI-PGF)"/>
            <person name="Walter F."/>
            <person name="Albersmeier A."/>
            <person name="Kalinowski J."/>
            <person name="Ruckert C."/>
        </authorList>
    </citation>
    <scope>NUCLEOTIDE SEQUENCE</scope>
    <source>
        <strain evidence="3">JCM 4335</strain>
    </source>
</reference>
<evidence type="ECO:0000313" key="3">
    <source>
        <dbReference type="EMBL" id="GGQ07898.1"/>
    </source>
</evidence>
<dbReference type="EMBL" id="BMSV01000005">
    <property type="protein sequence ID" value="GGQ07898.1"/>
    <property type="molecule type" value="Genomic_DNA"/>
</dbReference>
<name>A0A918AZQ9_9ACTN</name>
<organism evidence="3 4">
    <name type="scientific">Streptomyces roseolilacinus</name>
    <dbReference type="NCBI Taxonomy" id="66904"/>
    <lineage>
        <taxon>Bacteria</taxon>
        <taxon>Bacillati</taxon>
        <taxon>Actinomycetota</taxon>
        <taxon>Actinomycetes</taxon>
        <taxon>Kitasatosporales</taxon>
        <taxon>Streptomycetaceae</taxon>
        <taxon>Streptomyces</taxon>
    </lineage>
</organism>
<evidence type="ECO:0000259" key="2">
    <source>
        <dbReference type="Pfam" id="PF00440"/>
    </source>
</evidence>
<gene>
    <name evidence="3" type="ORF">GCM10010249_27870</name>
</gene>
<dbReference type="InterPro" id="IPR009057">
    <property type="entry name" value="Homeodomain-like_sf"/>
</dbReference>
<feature type="domain" description="HTH tetR-type" evidence="2">
    <location>
        <begin position="8"/>
        <end position="47"/>
    </location>
</feature>
<proteinExistence type="predicted"/>
<dbReference type="SUPFAM" id="SSF46689">
    <property type="entry name" value="Homeodomain-like"/>
    <property type="match status" value="1"/>
</dbReference>
<dbReference type="InterPro" id="IPR001647">
    <property type="entry name" value="HTH_TetR"/>
</dbReference>
<accession>A0A918AZQ9</accession>
<keyword evidence="1" id="KW-0238">DNA-binding</keyword>
<dbReference type="GO" id="GO:0003677">
    <property type="term" value="F:DNA binding"/>
    <property type="evidence" value="ECO:0007669"/>
    <property type="project" value="UniProtKB-KW"/>
</dbReference>
<comment type="caution">
    <text evidence="3">The sequence shown here is derived from an EMBL/GenBank/DDBJ whole genome shotgun (WGS) entry which is preliminary data.</text>
</comment>
<keyword evidence="4" id="KW-1185">Reference proteome</keyword>
<sequence>MASRQDWLEEGFRVLSEDGAPALTVERLTARLKLTKGSFYHHFRGMAGYKTNLLAHYETEHTGRYVAEAERGGGTAGARLRHLLELALEDKGVSDGLEIAVRAWALQDAEVRALQLRVDRLRVDYLRDLLREAGGPDTDTAPLARLLYLLLVGAQQLVPPLPAEELREVYALALRLAPQEEGAPT</sequence>
<dbReference type="Pfam" id="PF00440">
    <property type="entry name" value="TetR_N"/>
    <property type="match status" value="1"/>
</dbReference>
<reference evidence="3" key="2">
    <citation type="submission" date="2020-09" db="EMBL/GenBank/DDBJ databases">
        <authorList>
            <person name="Sun Q."/>
            <person name="Ohkuma M."/>
        </authorList>
    </citation>
    <scope>NUCLEOTIDE SEQUENCE</scope>
    <source>
        <strain evidence="3">JCM 4335</strain>
    </source>
</reference>
<protein>
    <submittedName>
        <fullName evidence="3">TetR family transcriptional regulator</fullName>
    </submittedName>
</protein>
<dbReference type="Proteomes" id="UP000654123">
    <property type="component" value="Unassembled WGS sequence"/>
</dbReference>
<dbReference type="Gene3D" id="1.10.357.10">
    <property type="entry name" value="Tetracycline Repressor, domain 2"/>
    <property type="match status" value="1"/>
</dbReference>
<evidence type="ECO:0000313" key="4">
    <source>
        <dbReference type="Proteomes" id="UP000654123"/>
    </source>
</evidence>
<dbReference type="RefSeq" id="WP_189533518.1">
    <property type="nucleotide sequence ID" value="NZ_BMSV01000005.1"/>
</dbReference>